<organism evidence="2">
    <name type="scientific">uncultured Caudovirales phage</name>
    <dbReference type="NCBI Taxonomy" id="2100421"/>
    <lineage>
        <taxon>Viruses</taxon>
        <taxon>Duplodnaviria</taxon>
        <taxon>Heunggongvirae</taxon>
        <taxon>Uroviricota</taxon>
        <taxon>Caudoviricetes</taxon>
        <taxon>Peduoviridae</taxon>
        <taxon>Maltschvirus</taxon>
        <taxon>Maltschvirus maltsch</taxon>
    </lineage>
</organism>
<dbReference type="EMBL" id="LR796616">
    <property type="protein sequence ID" value="CAB4154532.1"/>
    <property type="molecule type" value="Genomic_DNA"/>
</dbReference>
<gene>
    <name evidence="1" type="ORF">UFOVP284_10</name>
    <name evidence="2" type="ORF">UFOVP646_12</name>
</gene>
<dbReference type="EMBL" id="LR796299">
    <property type="protein sequence ID" value="CAB4135298.1"/>
    <property type="molecule type" value="Genomic_DNA"/>
</dbReference>
<name>A0A6J5N7V0_9CAUD</name>
<accession>A0A6J5N7V0</accession>
<proteinExistence type="predicted"/>
<reference evidence="2" key="1">
    <citation type="submission" date="2020-04" db="EMBL/GenBank/DDBJ databases">
        <authorList>
            <person name="Chiriac C."/>
            <person name="Salcher M."/>
            <person name="Ghai R."/>
            <person name="Kavagutti S V."/>
        </authorList>
    </citation>
    <scope>NUCLEOTIDE SEQUENCE</scope>
</reference>
<evidence type="ECO:0000313" key="2">
    <source>
        <dbReference type="EMBL" id="CAB4154532.1"/>
    </source>
</evidence>
<sequence length="188" mass="21583">MNQDRWTHTTTRAMYGTTSTLGSPRGWLRRAFDSANTDFTTFQPGSLTPSEISVAGIWYRPCSIPVTGMHRELYRWFEIPEARLMRRPAKSVPHVPVIGMCAAVPMSEVMHWLKVYADHGATFVWWKVPVDNHIRASVTPSGRRRVDYERVFELLDSGMTKKALCETLDLTIQNADYAIKKWHAQNQN</sequence>
<protein>
    <submittedName>
        <fullName evidence="2">Uncharacterized protein</fullName>
    </submittedName>
</protein>
<evidence type="ECO:0000313" key="1">
    <source>
        <dbReference type="EMBL" id="CAB4135298.1"/>
    </source>
</evidence>